<evidence type="ECO:0000313" key="1">
    <source>
        <dbReference type="EMBL" id="BBO19538.1"/>
    </source>
</evidence>
<sequence>MRTTLDIDNDVLDAAKGLARRENLSTGQIVSRLLRSALTGQLPGAPQTKTDAAVAGFRPFGPRGQVVSNGQINALRDQEGI</sequence>
<proteinExistence type="predicted"/>
<evidence type="ECO:0000313" key="2">
    <source>
        <dbReference type="Proteomes" id="UP000662914"/>
    </source>
</evidence>
<reference evidence="1" key="1">
    <citation type="journal article" name="DNA Res.">
        <title>The physiological potential of anammox bacteria as revealed by their core genome structure.</title>
        <authorList>
            <person name="Okubo T."/>
            <person name="Toyoda A."/>
            <person name="Fukuhara K."/>
            <person name="Uchiyama I."/>
            <person name="Harigaya Y."/>
            <person name="Kuroiwa M."/>
            <person name="Suzuki T."/>
            <person name="Murakami Y."/>
            <person name="Suwa Y."/>
            <person name="Takami H."/>
        </authorList>
    </citation>
    <scope>NUCLEOTIDE SEQUENCE</scope>
    <source>
        <strain evidence="1">317325-3</strain>
    </source>
</reference>
<protein>
    <recommendedName>
        <fullName evidence="3">Antitoxin</fullName>
    </recommendedName>
</protein>
<dbReference type="EMBL" id="AP021857">
    <property type="protein sequence ID" value="BBO19538.1"/>
    <property type="molecule type" value="Genomic_DNA"/>
</dbReference>
<dbReference type="Proteomes" id="UP000662914">
    <property type="component" value="Chromosome"/>
</dbReference>
<evidence type="ECO:0008006" key="3">
    <source>
        <dbReference type="Google" id="ProtNLM"/>
    </source>
</evidence>
<dbReference type="CDD" id="cd21631">
    <property type="entry name" value="RHH_CopG_NikR-like"/>
    <property type="match status" value="1"/>
</dbReference>
<gene>
    <name evidence="1" type="ORF">DSYM_02370</name>
</gene>
<accession>A0A809QYB9</accession>
<dbReference type="AlphaFoldDB" id="A0A809QYB9"/>
<dbReference type="KEGG" id="ddz:DSYM_02370"/>
<name>A0A809QYB9_9PROT</name>
<organism evidence="1 2">
    <name type="scientific">Candidatus Desulfobacillus denitrificans</name>
    <dbReference type="NCBI Taxonomy" id="2608985"/>
    <lineage>
        <taxon>Bacteria</taxon>
        <taxon>Pseudomonadati</taxon>
        <taxon>Pseudomonadota</taxon>
        <taxon>Betaproteobacteria</taxon>
        <taxon>Candidatus Desulfobacillus</taxon>
    </lineage>
</organism>